<feature type="region of interest" description="Disordered" evidence="4">
    <location>
        <begin position="127"/>
        <end position="153"/>
    </location>
</feature>
<reference evidence="6 7" key="1">
    <citation type="journal article" date="2024" name="Int. J. Syst. Evol. Microbiol.">
        <title>Paenibacillus hexagrammi sp. nov., a novel bacterium isolated from the gut content of Hexagrammos agrammus.</title>
        <authorList>
            <person name="Jung H.K."/>
            <person name="Kim D.G."/>
            <person name="Zin H."/>
            <person name="Park J."/>
            <person name="Jung H."/>
            <person name="Kim Y.O."/>
            <person name="Kong H.J."/>
            <person name="Kim J.W."/>
            <person name="Kim Y.S."/>
        </authorList>
    </citation>
    <scope>NUCLEOTIDE SEQUENCE [LARGE SCALE GENOMIC DNA]</scope>
    <source>
        <strain evidence="6 7">YPD9-1</strain>
    </source>
</reference>
<evidence type="ECO:0000256" key="2">
    <source>
        <dbReference type="ARBA" id="ARBA00023125"/>
    </source>
</evidence>
<dbReference type="InterPro" id="IPR011006">
    <property type="entry name" value="CheY-like_superfamily"/>
</dbReference>
<evidence type="ECO:0000256" key="1">
    <source>
        <dbReference type="ARBA" id="ARBA00022490"/>
    </source>
</evidence>
<dbReference type="Gene3D" id="3.40.50.2300">
    <property type="match status" value="1"/>
</dbReference>
<accession>A0ABY3SH25</accession>
<proteinExistence type="predicted"/>
<sequence>MWRVMLVDDEPLVLEGMRVMVDWNRYSFDICGEATDGSEALELIGELRPDVVFTDIRMPLLTGIDLIQRTNESMKQPPTFVILSGYDDFSYAQTAMRENVSDYLLKPIDEQEIETVLKRLQQELGQKQRTNEEMEQKRQLLVSTSGPDSYAAR</sequence>
<keyword evidence="3" id="KW-0597">Phosphoprotein</keyword>
<dbReference type="RefSeq" id="WP_235118841.1">
    <property type="nucleotide sequence ID" value="NZ_CP090978.1"/>
</dbReference>
<dbReference type="InterPro" id="IPR001789">
    <property type="entry name" value="Sig_transdc_resp-reg_receiver"/>
</dbReference>
<evidence type="ECO:0000256" key="4">
    <source>
        <dbReference type="SAM" id="MobiDB-lite"/>
    </source>
</evidence>
<keyword evidence="1" id="KW-0963">Cytoplasm</keyword>
<evidence type="ECO:0000313" key="6">
    <source>
        <dbReference type="EMBL" id="UJF32491.1"/>
    </source>
</evidence>
<keyword evidence="7" id="KW-1185">Reference proteome</keyword>
<name>A0ABY3SH25_9BACL</name>
<dbReference type="PROSITE" id="PS50110">
    <property type="entry name" value="RESPONSE_REGULATORY"/>
    <property type="match status" value="1"/>
</dbReference>
<dbReference type="EMBL" id="CP090978">
    <property type="protein sequence ID" value="UJF32491.1"/>
    <property type="molecule type" value="Genomic_DNA"/>
</dbReference>
<dbReference type="Pfam" id="PF00072">
    <property type="entry name" value="Response_reg"/>
    <property type="match status" value="1"/>
</dbReference>
<feature type="compositionally biased region" description="Basic and acidic residues" evidence="4">
    <location>
        <begin position="129"/>
        <end position="138"/>
    </location>
</feature>
<dbReference type="PANTHER" id="PTHR42713:SF3">
    <property type="entry name" value="TRANSCRIPTIONAL REGULATORY PROTEIN HPTR"/>
    <property type="match status" value="1"/>
</dbReference>
<gene>
    <name evidence="6" type="ORF">L0M14_22875</name>
</gene>
<dbReference type="CDD" id="cd17536">
    <property type="entry name" value="REC_YesN-like"/>
    <property type="match status" value="1"/>
</dbReference>
<evidence type="ECO:0000256" key="3">
    <source>
        <dbReference type="PROSITE-ProRule" id="PRU00169"/>
    </source>
</evidence>
<dbReference type="PANTHER" id="PTHR42713">
    <property type="entry name" value="HISTIDINE KINASE-RELATED"/>
    <property type="match status" value="1"/>
</dbReference>
<dbReference type="InterPro" id="IPR051552">
    <property type="entry name" value="HptR"/>
</dbReference>
<evidence type="ECO:0000259" key="5">
    <source>
        <dbReference type="PROSITE" id="PS50110"/>
    </source>
</evidence>
<protein>
    <submittedName>
        <fullName evidence="6">Response regulator</fullName>
    </submittedName>
</protein>
<feature type="modified residue" description="4-aspartylphosphate" evidence="3">
    <location>
        <position position="55"/>
    </location>
</feature>
<dbReference type="SMART" id="SM00448">
    <property type="entry name" value="REC"/>
    <property type="match status" value="1"/>
</dbReference>
<dbReference type="Proteomes" id="UP001649230">
    <property type="component" value="Chromosome"/>
</dbReference>
<keyword evidence="2" id="KW-0238">DNA-binding</keyword>
<feature type="domain" description="Response regulatory" evidence="5">
    <location>
        <begin position="3"/>
        <end position="121"/>
    </location>
</feature>
<evidence type="ECO:0000313" key="7">
    <source>
        <dbReference type="Proteomes" id="UP001649230"/>
    </source>
</evidence>
<dbReference type="SUPFAM" id="SSF52172">
    <property type="entry name" value="CheY-like"/>
    <property type="match status" value="1"/>
</dbReference>
<organism evidence="6 7">
    <name type="scientific">Paenibacillus hexagrammi</name>
    <dbReference type="NCBI Taxonomy" id="2908839"/>
    <lineage>
        <taxon>Bacteria</taxon>
        <taxon>Bacillati</taxon>
        <taxon>Bacillota</taxon>
        <taxon>Bacilli</taxon>
        <taxon>Bacillales</taxon>
        <taxon>Paenibacillaceae</taxon>
        <taxon>Paenibacillus</taxon>
    </lineage>
</organism>